<dbReference type="Gene3D" id="3.30.530.20">
    <property type="match status" value="1"/>
</dbReference>
<organism evidence="1 2">
    <name type="scientific">Nocardioides caricicola</name>
    <dbReference type="NCBI Taxonomy" id="634770"/>
    <lineage>
        <taxon>Bacteria</taxon>
        <taxon>Bacillati</taxon>
        <taxon>Actinomycetota</taxon>
        <taxon>Actinomycetes</taxon>
        <taxon>Propionibacteriales</taxon>
        <taxon>Nocardioidaceae</taxon>
        <taxon>Nocardioides</taxon>
    </lineage>
</organism>
<dbReference type="EMBL" id="JBHSMD010000011">
    <property type="protein sequence ID" value="MFC5495839.1"/>
    <property type="molecule type" value="Genomic_DNA"/>
</dbReference>
<dbReference type="CDD" id="cd07812">
    <property type="entry name" value="SRPBCC"/>
    <property type="match status" value="1"/>
</dbReference>
<comment type="caution">
    <text evidence="1">The sequence shown here is derived from an EMBL/GenBank/DDBJ whole genome shotgun (WGS) entry which is preliminary data.</text>
</comment>
<gene>
    <name evidence="1" type="ORF">ACFPKY_22230</name>
</gene>
<name>A0ABW0N5D0_9ACTN</name>
<sequence length="148" mass="16581">MATTTRVMKATPEQVWDVLADGWLYPLWVVGASRMREVDTDWPELGSQLHHSVGAWPLLVDDNTQVVEVVPGRSMTLHARARPSGVAAVKITLEPTGEHTRVVIEEDAISGPARLVPRPVREPGLKWRNTESLRRLAYLAERRSARDD</sequence>
<dbReference type="SUPFAM" id="SSF55961">
    <property type="entry name" value="Bet v1-like"/>
    <property type="match status" value="1"/>
</dbReference>
<dbReference type="InterPro" id="IPR023393">
    <property type="entry name" value="START-like_dom_sf"/>
</dbReference>
<evidence type="ECO:0000313" key="2">
    <source>
        <dbReference type="Proteomes" id="UP001595956"/>
    </source>
</evidence>
<dbReference type="RefSeq" id="WP_345182462.1">
    <property type="nucleotide sequence ID" value="NZ_BAABFQ010000010.1"/>
</dbReference>
<dbReference type="Pfam" id="PF10604">
    <property type="entry name" value="Polyketide_cyc2"/>
    <property type="match status" value="1"/>
</dbReference>
<dbReference type="Proteomes" id="UP001595956">
    <property type="component" value="Unassembled WGS sequence"/>
</dbReference>
<keyword evidence="2" id="KW-1185">Reference proteome</keyword>
<reference evidence="2" key="1">
    <citation type="journal article" date="2019" name="Int. J. Syst. Evol. Microbiol.">
        <title>The Global Catalogue of Microorganisms (GCM) 10K type strain sequencing project: providing services to taxonomists for standard genome sequencing and annotation.</title>
        <authorList>
            <consortium name="The Broad Institute Genomics Platform"/>
            <consortium name="The Broad Institute Genome Sequencing Center for Infectious Disease"/>
            <person name="Wu L."/>
            <person name="Ma J."/>
        </authorList>
    </citation>
    <scope>NUCLEOTIDE SEQUENCE [LARGE SCALE GENOMIC DNA]</scope>
    <source>
        <strain evidence="2">KACC 13778</strain>
    </source>
</reference>
<protein>
    <submittedName>
        <fullName evidence="1">SRPBCC domain-containing protein</fullName>
    </submittedName>
</protein>
<proteinExistence type="predicted"/>
<dbReference type="InterPro" id="IPR019587">
    <property type="entry name" value="Polyketide_cyclase/dehydratase"/>
</dbReference>
<accession>A0ABW0N5D0</accession>
<evidence type="ECO:0000313" key="1">
    <source>
        <dbReference type="EMBL" id="MFC5495839.1"/>
    </source>
</evidence>